<keyword evidence="1" id="KW-0472">Membrane</keyword>
<dbReference type="GO" id="GO:0004997">
    <property type="term" value="F:thyrotropin-releasing hormone receptor activity"/>
    <property type="evidence" value="ECO:0007669"/>
    <property type="project" value="InterPro"/>
</dbReference>
<dbReference type="SUPFAM" id="SSF81321">
    <property type="entry name" value="Family A G protein-coupled receptor-like"/>
    <property type="match status" value="1"/>
</dbReference>
<proteinExistence type="predicted"/>
<reference evidence="2" key="1">
    <citation type="journal article" date="2024" name="Gigascience">
        <title>Chromosome-level genome of the poultry shaft louse Menopon gallinae provides insight into the host-switching and adaptive evolution of parasitic lice.</title>
        <authorList>
            <person name="Xu Y."/>
            <person name="Ma L."/>
            <person name="Liu S."/>
            <person name="Liang Y."/>
            <person name="Liu Q."/>
            <person name="He Z."/>
            <person name="Tian L."/>
            <person name="Duan Y."/>
            <person name="Cai W."/>
            <person name="Li H."/>
            <person name="Song F."/>
        </authorList>
    </citation>
    <scope>NUCLEOTIDE SEQUENCE</scope>
    <source>
        <strain evidence="2">Cailab_2023a</strain>
    </source>
</reference>
<keyword evidence="1" id="KW-1133">Transmembrane helix</keyword>
<dbReference type="AlphaFoldDB" id="A0AAW2HXI7"/>
<name>A0AAW2HXI7_9NEOP</name>
<sequence>MADSGDTDYALVNATFDIDQETETLYYSFKYRIIGTFFNSIIFIFGVFGNLMVVAVVKRNRSMHSPTNCYLVSLSGRFI</sequence>
<dbReference type="PANTHER" id="PTHR46061:SF3">
    <property type="entry name" value="THYROTROPIN-RELEASING HORMONE RECEPTOR"/>
    <property type="match status" value="1"/>
</dbReference>
<organism evidence="2">
    <name type="scientific">Menopon gallinae</name>
    <name type="common">poultry shaft louse</name>
    <dbReference type="NCBI Taxonomy" id="328185"/>
    <lineage>
        <taxon>Eukaryota</taxon>
        <taxon>Metazoa</taxon>
        <taxon>Ecdysozoa</taxon>
        <taxon>Arthropoda</taxon>
        <taxon>Hexapoda</taxon>
        <taxon>Insecta</taxon>
        <taxon>Pterygota</taxon>
        <taxon>Neoptera</taxon>
        <taxon>Paraneoptera</taxon>
        <taxon>Psocodea</taxon>
        <taxon>Troctomorpha</taxon>
        <taxon>Phthiraptera</taxon>
        <taxon>Amblycera</taxon>
        <taxon>Menoponidae</taxon>
        <taxon>Menopon</taxon>
    </lineage>
</organism>
<dbReference type="InterPro" id="IPR002120">
    <property type="entry name" value="TRH_rcpt_1"/>
</dbReference>
<keyword evidence="1" id="KW-0812">Transmembrane</keyword>
<dbReference type="EMBL" id="JARGDH010000003">
    <property type="protein sequence ID" value="KAL0274348.1"/>
    <property type="molecule type" value="Genomic_DNA"/>
</dbReference>
<protein>
    <submittedName>
        <fullName evidence="2">Uncharacterized protein</fullName>
    </submittedName>
</protein>
<evidence type="ECO:0000313" key="2">
    <source>
        <dbReference type="EMBL" id="KAL0274348.1"/>
    </source>
</evidence>
<gene>
    <name evidence="2" type="ORF">PYX00_006800</name>
</gene>
<feature type="transmembrane region" description="Helical" evidence="1">
    <location>
        <begin position="33"/>
        <end position="57"/>
    </location>
</feature>
<accession>A0AAW2HXI7</accession>
<evidence type="ECO:0000256" key="1">
    <source>
        <dbReference type="SAM" id="Phobius"/>
    </source>
</evidence>
<dbReference type="PANTHER" id="PTHR46061">
    <property type="entry name" value="THYROTROPIN-RELEASING HORMONE RECEPTOR"/>
    <property type="match status" value="1"/>
</dbReference>
<dbReference type="GO" id="GO:0016020">
    <property type="term" value="C:membrane"/>
    <property type="evidence" value="ECO:0007669"/>
    <property type="project" value="InterPro"/>
</dbReference>
<dbReference type="Gene3D" id="1.20.1070.10">
    <property type="entry name" value="Rhodopsin 7-helix transmembrane proteins"/>
    <property type="match status" value="1"/>
</dbReference>
<comment type="caution">
    <text evidence="2">The sequence shown here is derived from an EMBL/GenBank/DDBJ whole genome shotgun (WGS) entry which is preliminary data.</text>
</comment>